<evidence type="ECO:0000313" key="6">
    <source>
        <dbReference type="Proteomes" id="UP000469558"/>
    </source>
</evidence>
<dbReference type="Pfam" id="PF00107">
    <property type="entry name" value="ADH_zinc_N"/>
    <property type="match status" value="1"/>
</dbReference>
<keyword evidence="2" id="KW-0560">Oxidoreductase</keyword>
<evidence type="ECO:0000259" key="4">
    <source>
        <dbReference type="SMART" id="SM00829"/>
    </source>
</evidence>
<feature type="transmembrane region" description="Helical" evidence="3">
    <location>
        <begin position="210"/>
        <end position="232"/>
    </location>
</feature>
<dbReference type="SMART" id="SM00829">
    <property type="entry name" value="PKS_ER"/>
    <property type="match status" value="1"/>
</dbReference>
<sequence>YTSPGPSEILIRNSAVAINPLDWAKVLMGDMMFGWLKYPIVLGSDVAGEVIEVGKNVNAAQFQVGDRVVGNAVGMDKRSNKSAEGGFQKYTVLRTNLACRIPEHVSYERAAVIPLGFSTAACGLFMKDQLALQFPSVPSRPTGQTLVIWGGSTSVGCNAIQIAKAAGYEVITTSSPKNFEYVKKLGASYVFDYRSPSTVKEIIGVLKNKTCAGALAIGFGSTEACLAIVAASKGKKFVAQASAPLDLWNFPSGVFALVGTMLGTVWSVLALAIRARVHGVGVKFIFGTDLMANEVGSTVWNDFLPKALANGEFVPAPEPHVVGKGLEHLQEAMDLSKKGVSAKKVVVTL</sequence>
<dbReference type="Pfam" id="PF08240">
    <property type="entry name" value="ADH_N"/>
    <property type="match status" value="1"/>
</dbReference>
<dbReference type="PANTHER" id="PTHR45348:SF2">
    <property type="entry name" value="ZINC-TYPE ALCOHOL DEHYDROGENASE-LIKE PROTEIN C2E1P3.01"/>
    <property type="match status" value="1"/>
</dbReference>
<dbReference type="AlphaFoldDB" id="A0A8T9BWG1"/>
<evidence type="ECO:0000313" key="5">
    <source>
        <dbReference type="EMBL" id="TVY53239.1"/>
    </source>
</evidence>
<evidence type="ECO:0000256" key="2">
    <source>
        <dbReference type="ARBA" id="ARBA00023002"/>
    </source>
</evidence>
<feature type="non-terminal residue" evidence="5">
    <location>
        <position position="1"/>
    </location>
</feature>
<keyword evidence="3" id="KW-0472">Membrane</keyword>
<keyword evidence="3" id="KW-1133">Transmembrane helix</keyword>
<dbReference type="GO" id="GO:0016651">
    <property type="term" value="F:oxidoreductase activity, acting on NAD(P)H"/>
    <property type="evidence" value="ECO:0007669"/>
    <property type="project" value="InterPro"/>
</dbReference>
<dbReference type="SUPFAM" id="SSF51735">
    <property type="entry name" value="NAD(P)-binding Rossmann-fold domains"/>
    <property type="match status" value="1"/>
</dbReference>
<keyword evidence="6" id="KW-1185">Reference proteome</keyword>
<comment type="caution">
    <text evidence="5">The sequence shown here is derived from an EMBL/GenBank/DDBJ whole genome shotgun (WGS) entry which is preliminary data.</text>
</comment>
<dbReference type="InterPro" id="IPR047122">
    <property type="entry name" value="Trans-enoyl_RdTase-like"/>
</dbReference>
<proteinExistence type="inferred from homology"/>
<evidence type="ECO:0000256" key="3">
    <source>
        <dbReference type="SAM" id="Phobius"/>
    </source>
</evidence>
<dbReference type="InterPro" id="IPR020843">
    <property type="entry name" value="ER"/>
</dbReference>
<accession>A0A8T9BWG1</accession>
<comment type="similarity">
    <text evidence="1">Belongs to the zinc-containing alcohol dehydrogenase family.</text>
</comment>
<dbReference type="InterPro" id="IPR011032">
    <property type="entry name" value="GroES-like_sf"/>
</dbReference>
<organism evidence="5 6">
    <name type="scientific">Lachnellula suecica</name>
    <dbReference type="NCBI Taxonomy" id="602035"/>
    <lineage>
        <taxon>Eukaryota</taxon>
        <taxon>Fungi</taxon>
        <taxon>Dikarya</taxon>
        <taxon>Ascomycota</taxon>
        <taxon>Pezizomycotina</taxon>
        <taxon>Leotiomycetes</taxon>
        <taxon>Helotiales</taxon>
        <taxon>Lachnaceae</taxon>
        <taxon>Lachnellula</taxon>
    </lineage>
</organism>
<dbReference type="Gene3D" id="3.90.180.10">
    <property type="entry name" value="Medium-chain alcohol dehydrogenases, catalytic domain"/>
    <property type="match status" value="1"/>
</dbReference>
<gene>
    <name evidence="5" type="primary">azaJ_0</name>
    <name evidence="5" type="ORF">LSUE1_G010338</name>
</gene>
<feature type="domain" description="Enoyl reductase (ER)" evidence="4">
    <location>
        <begin position="2"/>
        <end position="347"/>
    </location>
</feature>
<dbReference type="InterPro" id="IPR013149">
    <property type="entry name" value="ADH-like_C"/>
</dbReference>
<dbReference type="InterPro" id="IPR036291">
    <property type="entry name" value="NAD(P)-bd_dom_sf"/>
</dbReference>
<feature type="transmembrane region" description="Helical" evidence="3">
    <location>
        <begin position="252"/>
        <end position="273"/>
    </location>
</feature>
<dbReference type="OrthoDB" id="48317at2759"/>
<protein>
    <submittedName>
        <fullName evidence="5">Dehydrogenase azaJ</fullName>
    </submittedName>
</protein>
<dbReference type="CDD" id="cd08249">
    <property type="entry name" value="enoyl_reductase_like"/>
    <property type="match status" value="1"/>
</dbReference>
<dbReference type="Gene3D" id="3.40.50.720">
    <property type="entry name" value="NAD(P)-binding Rossmann-like Domain"/>
    <property type="match status" value="1"/>
</dbReference>
<dbReference type="PANTHER" id="PTHR45348">
    <property type="entry name" value="HYPOTHETICAL OXIDOREDUCTASE (EUROFUNG)"/>
    <property type="match status" value="1"/>
</dbReference>
<reference evidence="5 6" key="1">
    <citation type="submission" date="2018-05" db="EMBL/GenBank/DDBJ databases">
        <title>Genome sequencing and assembly of the regulated plant pathogen Lachnellula willkommii and related sister species for the development of diagnostic species identification markers.</title>
        <authorList>
            <person name="Giroux E."/>
            <person name="Bilodeau G."/>
        </authorList>
    </citation>
    <scope>NUCLEOTIDE SEQUENCE [LARGE SCALE GENOMIC DNA]</scope>
    <source>
        <strain evidence="5 6">CBS 268.59</strain>
    </source>
</reference>
<evidence type="ECO:0000256" key="1">
    <source>
        <dbReference type="ARBA" id="ARBA00008072"/>
    </source>
</evidence>
<dbReference type="InterPro" id="IPR013154">
    <property type="entry name" value="ADH-like_N"/>
</dbReference>
<name>A0A8T9BWG1_9HELO</name>
<keyword evidence="3" id="KW-0812">Transmembrane</keyword>
<dbReference type="SUPFAM" id="SSF50129">
    <property type="entry name" value="GroES-like"/>
    <property type="match status" value="1"/>
</dbReference>
<dbReference type="Proteomes" id="UP000469558">
    <property type="component" value="Unassembled WGS sequence"/>
</dbReference>
<dbReference type="EMBL" id="QGMK01003320">
    <property type="protein sequence ID" value="TVY53239.1"/>
    <property type="molecule type" value="Genomic_DNA"/>
</dbReference>